<keyword evidence="2" id="KW-1185">Reference proteome</keyword>
<dbReference type="Proteomes" id="UP000594638">
    <property type="component" value="Unassembled WGS sequence"/>
</dbReference>
<reference evidence="1 2" key="1">
    <citation type="submission" date="2019-12" db="EMBL/GenBank/DDBJ databases">
        <authorList>
            <person name="Alioto T."/>
            <person name="Alioto T."/>
            <person name="Gomez Garrido J."/>
        </authorList>
    </citation>
    <scope>NUCLEOTIDE SEQUENCE [LARGE SCALE GENOMIC DNA]</scope>
</reference>
<proteinExistence type="predicted"/>
<name>A0A8S0QXD2_OLEEU</name>
<evidence type="ECO:0000313" key="1">
    <source>
        <dbReference type="EMBL" id="CAA2970564.1"/>
    </source>
</evidence>
<comment type="caution">
    <text evidence="1">The sequence shown here is derived from an EMBL/GenBank/DDBJ whole genome shotgun (WGS) entry which is preliminary data.</text>
</comment>
<dbReference type="AlphaFoldDB" id="A0A8S0QXD2"/>
<sequence length="167" mass="19484">MATNKEHREQLKIDLNLFRDSLKNFRVEMQVQIRGMEEKLVEVINSLVGMKASMEQSSFYTSEKGTNALKLTHSIQQSIQRYMEIVEYEKDDKNTKVSISPQETTNFKGKLFENMEDAKEKINEEGIHHRFSPRELVCDAYGKFKHKIVRDIGKTKDTLSDKAHEVE</sequence>
<accession>A0A8S0QXD2</accession>
<protein>
    <submittedName>
        <fullName evidence="1">Uncharacterized protein</fullName>
    </submittedName>
</protein>
<dbReference type="PANTHER" id="PTHR47652">
    <property type="entry name" value="MITOCHONDRIAL IMPORT INNER MEMBRANE TRANSLOCASE SUBUNIT TIM44"/>
    <property type="match status" value="1"/>
</dbReference>
<gene>
    <name evidence="1" type="ORF">OLEA9_A016648</name>
</gene>
<organism evidence="1 2">
    <name type="scientific">Olea europaea subsp. europaea</name>
    <dbReference type="NCBI Taxonomy" id="158383"/>
    <lineage>
        <taxon>Eukaryota</taxon>
        <taxon>Viridiplantae</taxon>
        <taxon>Streptophyta</taxon>
        <taxon>Embryophyta</taxon>
        <taxon>Tracheophyta</taxon>
        <taxon>Spermatophyta</taxon>
        <taxon>Magnoliopsida</taxon>
        <taxon>eudicotyledons</taxon>
        <taxon>Gunneridae</taxon>
        <taxon>Pentapetalae</taxon>
        <taxon>asterids</taxon>
        <taxon>lamiids</taxon>
        <taxon>Lamiales</taxon>
        <taxon>Oleaceae</taxon>
        <taxon>Oleeae</taxon>
        <taxon>Olea</taxon>
    </lineage>
</organism>
<dbReference type="EMBL" id="CACTIH010001977">
    <property type="protein sequence ID" value="CAA2970564.1"/>
    <property type="molecule type" value="Genomic_DNA"/>
</dbReference>
<dbReference type="OrthoDB" id="1641132at2759"/>
<dbReference type="Gramene" id="OE9A016648T1">
    <property type="protein sequence ID" value="OE9A016648C1"/>
    <property type="gene ID" value="OE9A016648"/>
</dbReference>
<evidence type="ECO:0000313" key="2">
    <source>
        <dbReference type="Proteomes" id="UP000594638"/>
    </source>
</evidence>
<dbReference type="PANTHER" id="PTHR47652:SF3">
    <property type="entry name" value="MITOCHONDRIAL IMPORT INNER MEMBRANE TRANSLOCASE SUBUNIT TIM44"/>
    <property type="match status" value="1"/>
</dbReference>